<accession>A0A0B1S564</accession>
<dbReference type="Proteomes" id="UP000053660">
    <property type="component" value="Unassembled WGS sequence"/>
</dbReference>
<dbReference type="GO" id="GO:0016020">
    <property type="term" value="C:membrane"/>
    <property type="evidence" value="ECO:0007669"/>
    <property type="project" value="TreeGrafter"/>
</dbReference>
<dbReference type="AlphaFoldDB" id="A0A0B1S564"/>
<evidence type="ECO:0000256" key="1">
    <source>
        <dbReference type="ARBA" id="ARBA00006484"/>
    </source>
</evidence>
<dbReference type="PRINTS" id="PR00080">
    <property type="entry name" value="SDRFAMILY"/>
</dbReference>
<dbReference type="Pfam" id="PF00106">
    <property type="entry name" value="adh_short"/>
    <property type="match status" value="1"/>
</dbReference>
<evidence type="ECO:0000256" key="2">
    <source>
        <dbReference type="ARBA" id="ARBA00023002"/>
    </source>
</evidence>
<name>A0A0B1S564_OESDE</name>
<comment type="similarity">
    <text evidence="1 3">Belongs to the short-chain dehydrogenases/reductases (SDR) family.</text>
</comment>
<feature type="non-terminal residue" evidence="4">
    <location>
        <position position="1"/>
    </location>
</feature>
<organism evidence="4 5">
    <name type="scientific">Oesophagostomum dentatum</name>
    <name type="common">Nodular worm</name>
    <dbReference type="NCBI Taxonomy" id="61180"/>
    <lineage>
        <taxon>Eukaryota</taxon>
        <taxon>Metazoa</taxon>
        <taxon>Ecdysozoa</taxon>
        <taxon>Nematoda</taxon>
        <taxon>Chromadorea</taxon>
        <taxon>Rhabditida</taxon>
        <taxon>Rhabditina</taxon>
        <taxon>Rhabditomorpha</taxon>
        <taxon>Strongyloidea</taxon>
        <taxon>Strongylidae</taxon>
        <taxon>Oesophagostomum</taxon>
    </lineage>
</organism>
<protein>
    <submittedName>
        <fullName evidence="4">Oxidoreductase, short chain dehydrogenase/reductase family protein</fullName>
    </submittedName>
</protein>
<gene>
    <name evidence="4" type="ORF">OESDEN_21348</name>
</gene>
<dbReference type="OrthoDB" id="5307821at2759"/>
<reference evidence="4 5" key="1">
    <citation type="submission" date="2014-03" db="EMBL/GenBank/DDBJ databases">
        <title>Draft genome of the hookworm Oesophagostomum dentatum.</title>
        <authorList>
            <person name="Mitreva M."/>
        </authorList>
    </citation>
    <scope>NUCLEOTIDE SEQUENCE [LARGE SCALE GENOMIC DNA]</scope>
    <source>
        <strain evidence="4 5">OD-Hann</strain>
    </source>
</reference>
<dbReference type="GO" id="GO:0016491">
    <property type="term" value="F:oxidoreductase activity"/>
    <property type="evidence" value="ECO:0007669"/>
    <property type="project" value="UniProtKB-KW"/>
</dbReference>
<dbReference type="PANTHER" id="PTHR44196">
    <property type="entry name" value="DEHYDROGENASE/REDUCTASE SDR FAMILY MEMBER 7B"/>
    <property type="match status" value="1"/>
</dbReference>
<evidence type="ECO:0000256" key="3">
    <source>
        <dbReference type="RuleBase" id="RU000363"/>
    </source>
</evidence>
<keyword evidence="5" id="KW-1185">Reference proteome</keyword>
<proteinExistence type="inferred from homology"/>
<dbReference type="InterPro" id="IPR036291">
    <property type="entry name" value="NAD(P)-bd_dom_sf"/>
</dbReference>
<evidence type="ECO:0000313" key="5">
    <source>
        <dbReference type="Proteomes" id="UP000053660"/>
    </source>
</evidence>
<dbReference type="EMBL" id="KN607495">
    <property type="protein sequence ID" value="KHJ79016.1"/>
    <property type="molecule type" value="Genomic_DNA"/>
</dbReference>
<dbReference type="InterPro" id="IPR002347">
    <property type="entry name" value="SDR_fam"/>
</dbReference>
<dbReference type="SUPFAM" id="SSF51735">
    <property type="entry name" value="NAD(P)-binding Rossmann-fold domains"/>
    <property type="match status" value="1"/>
</dbReference>
<dbReference type="PANTHER" id="PTHR44196:SF1">
    <property type="entry name" value="DEHYDROGENASE_REDUCTASE SDR FAMILY MEMBER 7B"/>
    <property type="match status" value="1"/>
</dbReference>
<keyword evidence="2" id="KW-0560">Oxidoreductase</keyword>
<evidence type="ECO:0000313" key="4">
    <source>
        <dbReference type="EMBL" id="KHJ79016.1"/>
    </source>
</evidence>
<dbReference type="Gene3D" id="3.40.50.720">
    <property type="entry name" value="NAD(P)-binding Rossmann-like Domain"/>
    <property type="match status" value="1"/>
</dbReference>
<dbReference type="PRINTS" id="PR00081">
    <property type="entry name" value="GDHRDH"/>
</dbReference>
<sequence length="247" mass="27135">LGRALAFELHKRGAKVILTARSIDKLKEICEELKKSNSENPHEPSYSYLDVSEPEDVESLKNLAIDGKTIHLLVNNAGLSMRGSVHDTAINIYKQLMDVNFFGHVAVTQKLMDAIPDDGCIIATSSVQGKLPIPYRSAYGASKHAFQAFFDSLRCESRPNLHILTVSAGYMNTGFGSRALDAQGRPVGKEDANQLKFIIHCTISELGTGRAGHVRRPPRERAPYFWGRSQFPGERATDAIAGRAGNQ</sequence>